<keyword evidence="2" id="KW-1185">Reference proteome</keyword>
<evidence type="ECO:0000313" key="3">
    <source>
        <dbReference type="WBParaSite" id="L893_g1390.t1"/>
    </source>
</evidence>
<dbReference type="Proteomes" id="UP000095287">
    <property type="component" value="Unplaced"/>
</dbReference>
<feature type="compositionally biased region" description="Basic and acidic residues" evidence="1">
    <location>
        <begin position="98"/>
        <end position="109"/>
    </location>
</feature>
<protein>
    <submittedName>
        <fullName evidence="3">ELM2 domain-containing protein</fullName>
    </submittedName>
</protein>
<dbReference type="AlphaFoldDB" id="A0A1I7Y916"/>
<accession>A0A1I7Y916</accession>
<feature type="compositionally biased region" description="Acidic residues" evidence="1">
    <location>
        <begin position="110"/>
        <end position="137"/>
    </location>
</feature>
<proteinExistence type="predicted"/>
<organism evidence="2 3">
    <name type="scientific">Steinernema glaseri</name>
    <dbReference type="NCBI Taxonomy" id="37863"/>
    <lineage>
        <taxon>Eukaryota</taxon>
        <taxon>Metazoa</taxon>
        <taxon>Ecdysozoa</taxon>
        <taxon>Nematoda</taxon>
        <taxon>Chromadorea</taxon>
        <taxon>Rhabditida</taxon>
        <taxon>Tylenchina</taxon>
        <taxon>Panagrolaimomorpha</taxon>
        <taxon>Strongyloidoidea</taxon>
        <taxon>Steinernematidae</taxon>
        <taxon>Steinernema</taxon>
    </lineage>
</organism>
<evidence type="ECO:0000256" key="1">
    <source>
        <dbReference type="SAM" id="MobiDB-lite"/>
    </source>
</evidence>
<dbReference type="WBParaSite" id="L893_g1390.t1">
    <property type="protein sequence ID" value="L893_g1390.t1"/>
    <property type="gene ID" value="L893_g1390"/>
</dbReference>
<feature type="compositionally biased region" description="Acidic residues" evidence="1">
    <location>
        <begin position="72"/>
        <end position="97"/>
    </location>
</feature>
<sequence>WIDKDEAIYQEGNDTYMDMIYDDDNAMMGDKDDVTDEESKDILDWKDVSDVYMDRKDDKDIMSKNAAMVKEEDGDDDATLDNGDDDAPIEEEDDDDVPTDRDDDVILDRYDDDVEEDDDDSPIEEEDKTFMDQDDDTALDRDDTAIRNEEQPVMDKIYTDYYETAKDIESTMDLLYIARPRLKQMIAKTEVHVRWKYTIDVFYIVKP</sequence>
<evidence type="ECO:0000313" key="2">
    <source>
        <dbReference type="Proteomes" id="UP000095287"/>
    </source>
</evidence>
<feature type="region of interest" description="Disordered" evidence="1">
    <location>
        <begin position="63"/>
        <end position="145"/>
    </location>
</feature>
<reference evidence="3" key="1">
    <citation type="submission" date="2016-11" db="UniProtKB">
        <authorList>
            <consortium name="WormBaseParasite"/>
        </authorList>
    </citation>
    <scope>IDENTIFICATION</scope>
</reference>
<name>A0A1I7Y916_9BILA</name>